<proteinExistence type="predicted"/>
<sequence length="241" mass="23689">MKAIAAVQGSLSRGPDAPTAPRAGEPARSGRAVAAALLAALLLALAPGCVREAAKQATRGTLEALDRGAEGRSAPAGGSAEGTPAEGAREPGRPLVGALVHDAVRAGAAEMGLQAERLSPVIAQTSEAVSSAVVQGALQHDRALVTLVEQGSGAAARAVAREGTAELVEQLAGCPAGDPGCSSAAIERASRAAAAGFADGLGRAMQPWIIVLAFGGGFLLAALIAVAIAAVARRHERAAAP</sequence>
<evidence type="ECO:0000256" key="2">
    <source>
        <dbReference type="SAM" id="Phobius"/>
    </source>
</evidence>
<name>A0A4P2R4M6_SORCE</name>
<gene>
    <name evidence="3" type="ORF">SOCE836_102670</name>
</gene>
<dbReference type="RefSeq" id="WP_129580543.1">
    <property type="nucleotide sequence ID" value="NZ_CP012672.1"/>
</dbReference>
<keyword evidence="2" id="KW-0472">Membrane</keyword>
<reference evidence="3 4" key="1">
    <citation type="submission" date="2015-09" db="EMBL/GenBank/DDBJ databases">
        <title>Sorangium comparison.</title>
        <authorList>
            <person name="Zaburannyi N."/>
            <person name="Bunk B."/>
            <person name="Overmann J."/>
            <person name="Mueller R."/>
        </authorList>
    </citation>
    <scope>NUCLEOTIDE SEQUENCE [LARGE SCALE GENOMIC DNA]</scope>
    <source>
        <strain evidence="3 4">So ce836</strain>
    </source>
</reference>
<protein>
    <submittedName>
        <fullName evidence="3">Uncharacterized protein</fullName>
    </submittedName>
</protein>
<feature type="region of interest" description="Disordered" evidence="1">
    <location>
        <begin position="62"/>
        <end position="93"/>
    </location>
</feature>
<keyword evidence="2" id="KW-1133">Transmembrane helix</keyword>
<organism evidence="3 4">
    <name type="scientific">Sorangium cellulosum</name>
    <name type="common">Polyangium cellulosum</name>
    <dbReference type="NCBI Taxonomy" id="56"/>
    <lineage>
        <taxon>Bacteria</taxon>
        <taxon>Pseudomonadati</taxon>
        <taxon>Myxococcota</taxon>
        <taxon>Polyangia</taxon>
        <taxon>Polyangiales</taxon>
        <taxon>Polyangiaceae</taxon>
        <taxon>Sorangium</taxon>
    </lineage>
</organism>
<evidence type="ECO:0000313" key="4">
    <source>
        <dbReference type="Proteomes" id="UP000295497"/>
    </source>
</evidence>
<accession>A0A4P2R4M6</accession>
<feature type="region of interest" description="Disordered" evidence="1">
    <location>
        <begin position="1"/>
        <end position="26"/>
    </location>
</feature>
<evidence type="ECO:0000256" key="1">
    <source>
        <dbReference type="SAM" id="MobiDB-lite"/>
    </source>
</evidence>
<evidence type="ECO:0000313" key="3">
    <source>
        <dbReference type="EMBL" id="AUX38029.1"/>
    </source>
</evidence>
<dbReference type="Proteomes" id="UP000295497">
    <property type="component" value="Chromosome"/>
</dbReference>
<feature type="transmembrane region" description="Helical" evidence="2">
    <location>
        <begin position="208"/>
        <end position="232"/>
    </location>
</feature>
<dbReference type="AlphaFoldDB" id="A0A4P2R4M6"/>
<keyword evidence="2" id="KW-0812">Transmembrane</keyword>
<dbReference type="EMBL" id="CP012672">
    <property type="protein sequence ID" value="AUX38029.1"/>
    <property type="molecule type" value="Genomic_DNA"/>
</dbReference>